<evidence type="ECO:0000313" key="3">
    <source>
        <dbReference type="Proteomes" id="UP000522081"/>
    </source>
</evidence>
<keyword evidence="1" id="KW-0812">Transmembrane</keyword>
<feature type="transmembrane region" description="Helical" evidence="1">
    <location>
        <begin position="324"/>
        <end position="345"/>
    </location>
</feature>
<keyword evidence="1" id="KW-1133">Transmembrane helix</keyword>
<organism evidence="2 3">
    <name type="scientific">Novosphingobium marinum</name>
    <dbReference type="NCBI Taxonomy" id="1514948"/>
    <lineage>
        <taxon>Bacteria</taxon>
        <taxon>Pseudomonadati</taxon>
        <taxon>Pseudomonadota</taxon>
        <taxon>Alphaproteobacteria</taxon>
        <taxon>Sphingomonadales</taxon>
        <taxon>Sphingomonadaceae</taxon>
        <taxon>Novosphingobium</taxon>
    </lineage>
</organism>
<comment type="caution">
    <text evidence="2">The sequence shown here is derived from an EMBL/GenBank/DDBJ whole genome shotgun (WGS) entry which is preliminary data.</text>
</comment>
<accession>A0A7Z0BX71</accession>
<reference evidence="2 3" key="1">
    <citation type="submission" date="2020-07" db="EMBL/GenBank/DDBJ databases">
        <title>Genomic Encyclopedia of Type Strains, Phase IV (KMG-IV): sequencing the most valuable type-strain genomes for metagenomic binning, comparative biology and taxonomic classification.</title>
        <authorList>
            <person name="Goeker M."/>
        </authorList>
    </citation>
    <scope>NUCLEOTIDE SEQUENCE [LARGE SCALE GENOMIC DNA]</scope>
    <source>
        <strain evidence="2 3">DSM 29043</strain>
    </source>
</reference>
<feature type="transmembrane region" description="Helical" evidence="1">
    <location>
        <begin position="21"/>
        <end position="43"/>
    </location>
</feature>
<dbReference type="Pfam" id="PF03929">
    <property type="entry name" value="PepSY_TM"/>
    <property type="match status" value="1"/>
</dbReference>
<dbReference type="EMBL" id="JACBZF010000013">
    <property type="protein sequence ID" value="NYH97115.1"/>
    <property type="molecule type" value="Genomic_DNA"/>
</dbReference>
<feature type="transmembrane region" description="Helical" evidence="1">
    <location>
        <begin position="193"/>
        <end position="223"/>
    </location>
</feature>
<dbReference type="Proteomes" id="UP000522081">
    <property type="component" value="Unassembled WGS sequence"/>
</dbReference>
<dbReference type="RefSeq" id="WP_188710135.1">
    <property type="nucleotide sequence ID" value="NZ_BMGF01000015.1"/>
</dbReference>
<sequence>MHARSRADLDMTKARLLSLHRWIALALAPLILVQIVTGTILLLPEAFETRGWQHSTSANLARAVEPSPSKLIDTALSKVSGGTFARLFFSGKDRAVHLVRIDSPGGPRFVAISPVSGGVVDRGSIWRFPYEAALELHYRLMSPVLGAAIVMVVAGGFLLLIVAGVATWWPGARNVARSIRVRRSLKGPARLRAWHRSVGAAASVTALFSASTGFLLASTIFPWNASEPEVRSMRIDLSRVDTQFRIAAELVPDGRARDLRLFPDGSIQVNFDAPRRNSRAVDTVVVPADPAQPADVLRAEDNDAPWVTVLPLHSGETFGPLGRVVLLAGCAALLFLIVSGPLAWWRRRRTRGSK</sequence>
<keyword evidence="3" id="KW-1185">Reference proteome</keyword>
<feature type="transmembrane region" description="Helical" evidence="1">
    <location>
        <begin position="144"/>
        <end position="172"/>
    </location>
</feature>
<protein>
    <submittedName>
        <fullName evidence="2">Putative iron-regulated membrane protein</fullName>
    </submittedName>
</protein>
<dbReference type="AlphaFoldDB" id="A0A7Z0BX71"/>
<proteinExistence type="predicted"/>
<evidence type="ECO:0000256" key="1">
    <source>
        <dbReference type="SAM" id="Phobius"/>
    </source>
</evidence>
<name>A0A7Z0BX71_9SPHN</name>
<dbReference type="PANTHER" id="PTHR34219">
    <property type="entry name" value="IRON-REGULATED INNER MEMBRANE PROTEIN-RELATED"/>
    <property type="match status" value="1"/>
</dbReference>
<gene>
    <name evidence="2" type="ORF">FHS75_003476</name>
</gene>
<dbReference type="InterPro" id="IPR005625">
    <property type="entry name" value="PepSY-ass_TM"/>
</dbReference>
<evidence type="ECO:0000313" key="2">
    <source>
        <dbReference type="EMBL" id="NYH97115.1"/>
    </source>
</evidence>
<keyword evidence="1" id="KW-0472">Membrane</keyword>